<evidence type="ECO:0000313" key="4">
    <source>
        <dbReference type="WBParaSite" id="ECPE_0001113001-mRNA-1"/>
    </source>
</evidence>
<evidence type="ECO:0000313" key="2">
    <source>
        <dbReference type="EMBL" id="VDP88054.1"/>
    </source>
</evidence>
<feature type="compositionally biased region" description="Polar residues" evidence="1">
    <location>
        <begin position="332"/>
        <end position="348"/>
    </location>
</feature>
<dbReference type="Gene3D" id="3.50.7.10">
    <property type="entry name" value="GroEL"/>
    <property type="match status" value="1"/>
</dbReference>
<feature type="region of interest" description="Disordered" evidence="1">
    <location>
        <begin position="331"/>
        <end position="424"/>
    </location>
</feature>
<keyword evidence="3" id="KW-1185">Reference proteome</keyword>
<organism evidence="4">
    <name type="scientific">Echinostoma caproni</name>
    <dbReference type="NCBI Taxonomy" id="27848"/>
    <lineage>
        <taxon>Eukaryota</taxon>
        <taxon>Metazoa</taxon>
        <taxon>Spiralia</taxon>
        <taxon>Lophotrochozoa</taxon>
        <taxon>Platyhelminthes</taxon>
        <taxon>Trematoda</taxon>
        <taxon>Digenea</taxon>
        <taxon>Plagiorchiida</taxon>
        <taxon>Echinostomata</taxon>
        <taxon>Echinostomatoidea</taxon>
        <taxon>Echinostomatidae</taxon>
        <taxon>Echinostoma</taxon>
    </lineage>
</organism>
<feature type="compositionally biased region" description="Polar residues" evidence="1">
    <location>
        <begin position="362"/>
        <end position="378"/>
    </location>
</feature>
<dbReference type="AlphaFoldDB" id="A0A183AVW1"/>
<dbReference type="PANTHER" id="PTHR45748">
    <property type="entry name" value="1-PHOSPHATIDYLINOSITOL 3-PHOSPHATE 5-KINASE-RELATED"/>
    <property type="match status" value="1"/>
</dbReference>
<evidence type="ECO:0000313" key="3">
    <source>
        <dbReference type="Proteomes" id="UP000272942"/>
    </source>
</evidence>
<dbReference type="GO" id="GO:0000285">
    <property type="term" value="F:1-phosphatidylinositol-3-phosphate 5-kinase activity"/>
    <property type="evidence" value="ECO:0007669"/>
    <property type="project" value="TreeGrafter"/>
</dbReference>
<protein>
    <submittedName>
        <fullName evidence="4">HSac2 domain-containing protein</fullName>
    </submittedName>
</protein>
<dbReference type="GO" id="GO:0010008">
    <property type="term" value="C:endosome membrane"/>
    <property type="evidence" value="ECO:0007669"/>
    <property type="project" value="TreeGrafter"/>
</dbReference>
<dbReference type="SUPFAM" id="SSF52029">
    <property type="entry name" value="GroEL apical domain-like"/>
    <property type="match status" value="1"/>
</dbReference>
<dbReference type="EMBL" id="UZAN01050187">
    <property type="protein sequence ID" value="VDP88054.1"/>
    <property type="molecule type" value="Genomic_DNA"/>
</dbReference>
<evidence type="ECO:0000256" key="1">
    <source>
        <dbReference type="SAM" id="MobiDB-lite"/>
    </source>
</evidence>
<dbReference type="GO" id="GO:0046854">
    <property type="term" value="P:phosphatidylinositol phosphate biosynthetic process"/>
    <property type="evidence" value="ECO:0007669"/>
    <property type="project" value="TreeGrafter"/>
</dbReference>
<gene>
    <name evidence="2" type="ORF">ECPE_LOCUS11096</name>
</gene>
<accession>A0A183AVW1</accession>
<dbReference type="WBParaSite" id="ECPE_0001113001-mRNA-1">
    <property type="protein sequence ID" value="ECPE_0001113001-mRNA-1"/>
    <property type="gene ID" value="ECPE_0001113001"/>
</dbReference>
<feature type="compositionally biased region" description="Basic and acidic residues" evidence="1">
    <location>
        <begin position="352"/>
        <end position="361"/>
    </location>
</feature>
<dbReference type="Proteomes" id="UP000272942">
    <property type="component" value="Unassembled WGS sequence"/>
</dbReference>
<reference evidence="4" key="1">
    <citation type="submission" date="2016-06" db="UniProtKB">
        <authorList>
            <consortium name="WormBaseParasite"/>
        </authorList>
    </citation>
    <scope>IDENTIFICATION</scope>
</reference>
<proteinExistence type="predicted"/>
<name>A0A183AVW1_9TREM</name>
<sequence length="642" mass="71543">MESGKLSKVSDRLVTHPLNQEEGNPLNTSSKSLEMVSENGSLQRMENANRGSSDLWSRISQTATISSVSGAKQLLSTVSLGRPTKAAVDESRSVLSGPSEPSSDVFPGFTITNSPVLHRKRFTPPARPSGLRSSWGLNTPQLNSNFSGKQCLTFQPGFQRSDADIEPPDTSPVCTVDKRCTTAGHSCADLDDKQIIALWERTVERCLNSVIENDVLVEAQDRMGCGSVALSNIHPNPKELQLVVVTHNGRKICCASGLSLVYWLVYNVEEMDHCRWRAHSVCQRFVDLSLLLDLNQPKGKIFRDDFTPYELRPVRSPVTLSPSNLERRVSWPATSLPGTSHAPTANNSDEPDWLREIEDFSSRVSNEPSTNSQRSPTASDDEVVTGHRSTRPSGQTFEVGEDVRPHGDSVDCSPVSRHRRTGELTSDSENACIVRVRRAPPVAEGTPKLASKYSELTEPMRLCYDEHLWQLVRQDIRDSHLNDRWTASILSLARAVCQLVVFDLRSAGARIPSTSETDKPNPESADNSNQTSVRPRTVYSPMDIRHYVHVKKMLDTTGAECEIFPGTIFTKRPTHRFMPTMLHYPRILLLACSIEYQRTLTKMTWLESQIMQTSRRLPVLVQTDQSILPGAAQLKRYTEAVV</sequence>
<dbReference type="InterPro" id="IPR027409">
    <property type="entry name" value="GroEL-like_apical_dom_sf"/>
</dbReference>
<feature type="region of interest" description="Disordered" evidence="1">
    <location>
        <begin position="1"/>
        <end position="31"/>
    </location>
</feature>
<feature type="compositionally biased region" description="Polar residues" evidence="1">
    <location>
        <begin position="524"/>
        <end position="534"/>
    </location>
</feature>
<feature type="compositionally biased region" description="Polar residues" evidence="1">
    <location>
        <begin position="17"/>
        <end position="31"/>
    </location>
</feature>
<feature type="region of interest" description="Disordered" evidence="1">
    <location>
        <begin position="511"/>
        <end position="535"/>
    </location>
</feature>
<dbReference type="PANTHER" id="PTHR45748:SF7">
    <property type="entry name" value="1-PHOSPHATIDYLINOSITOL 3-PHOSPHATE 5-KINASE-RELATED"/>
    <property type="match status" value="1"/>
</dbReference>
<reference evidence="2 3" key="2">
    <citation type="submission" date="2018-11" db="EMBL/GenBank/DDBJ databases">
        <authorList>
            <consortium name="Pathogen Informatics"/>
        </authorList>
    </citation>
    <scope>NUCLEOTIDE SEQUENCE [LARGE SCALE GENOMIC DNA]</scope>
    <source>
        <strain evidence="2 3">Egypt</strain>
    </source>
</reference>
<dbReference type="OrthoDB" id="158357at2759"/>